<dbReference type="AlphaFoldDB" id="A0A318JP05"/>
<gene>
    <name evidence="2" type="ORF">DFR70_12668</name>
</gene>
<comment type="caution">
    <text evidence="2">The sequence shown here is derived from an EMBL/GenBank/DDBJ whole genome shotgun (WGS) entry which is preliminary data.</text>
</comment>
<protein>
    <submittedName>
        <fullName evidence="2">Uncharacterized protein</fullName>
    </submittedName>
</protein>
<evidence type="ECO:0000313" key="2">
    <source>
        <dbReference type="EMBL" id="PXX53947.1"/>
    </source>
</evidence>
<dbReference type="EMBL" id="QJKF01000026">
    <property type="protein sequence ID" value="PXX53947.1"/>
    <property type="molecule type" value="Genomic_DNA"/>
</dbReference>
<name>A0A318JP05_9NOCA</name>
<proteinExistence type="predicted"/>
<accession>A0A318JP05</accession>
<evidence type="ECO:0000313" key="3">
    <source>
        <dbReference type="Proteomes" id="UP000247569"/>
    </source>
</evidence>
<dbReference type="OrthoDB" id="4564051at2"/>
<evidence type="ECO:0000256" key="1">
    <source>
        <dbReference type="SAM" id="MobiDB-lite"/>
    </source>
</evidence>
<reference evidence="2 3" key="1">
    <citation type="submission" date="2018-05" db="EMBL/GenBank/DDBJ databases">
        <title>Genomic Encyclopedia of Type Strains, Phase IV (KMG-IV): sequencing the most valuable type-strain genomes for metagenomic binning, comparative biology and taxonomic classification.</title>
        <authorList>
            <person name="Goeker M."/>
        </authorList>
    </citation>
    <scope>NUCLEOTIDE SEQUENCE [LARGE SCALE GENOMIC DNA]</scope>
    <source>
        <strain evidence="2 3">DSM 44704</strain>
    </source>
</reference>
<keyword evidence="3" id="KW-1185">Reference proteome</keyword>
<feature type="region of interest" description="Disordered" evidence="1">
    <location>
        <begin position="63"/>
        <end position="87"/>
    </location>
</feature>
<organism evidence="2 3">
    <name type="scientific">Nocardia tenerifensis</name>
    <dbReference type="NCBI Taxonomy" id="228006"/>
    <lineage>
        <taxon>Bacteria</taxon>
        <taxon>Bacillati</taxon>
        <taxon>Actinomycetota</taxon>
        <taxon>Actinomycetes</taxon>
        <taxon>Mycobacteriales</taxon>
        <taxon>Nocardiaceae</taxon>
        <taxon>Nocardia</taxon>
    </lineage>
</organism>
<sequence>MADTQSDTAGGRLWSRVNFSCSDEVWSAAKKTWQAQIRRYPTWTSWLEAAFVEKTARKRAELGMTEFDPAPDRLPPGRRFTPEQAGTRPRRAFSCDVRIWDDARGAWWAEAERYSAWSDWAEEAVQEKIDRDRVAGAAEATDTLTSKTP</sequence>
<dbReference type="Proteomes" id="UP000247569">
    <property type="component" value="Unassembled WGS sequence"/>
</dbReference>